<dbReference type="Proteomes" id="UP001367316">
    <property type="component" value="Unassembled WGS sequence"/>
</dbReference>
<evidence type="ECO:0000313" key="3">
    <source>
        <dbReference type="Proteomes" id="UP001367316"/>
    </source>
</evidence>
<dbReference type="PANTHER" id="PTHR33112">
    <property type="entry name" value="DOMAIN PROTEIN, PUTATIVE-RELATED"/>
    <property type="match status" value="1"/>
</dbReference>
<comment type="caution">
    <text evidence="2">The sequence shown here is derived from an EMBL/GenBank/DDBJ whole genome shotgun (WGS) entry which is preliminary data.</text>
</comment>
<gene>
    <name evidence="2" type="ORF">JOL62DRAFT_156421</name>
</gene>
<reference evidence="2 3" key="1">
    <citation type="submission" date="2024-04" db="EMBL/GenBank/DDBJ databases">
        <title>Phyllosticta paracitricarpa is synonymous to the EU quarantine fungus P. citricarpa based on phylogenomic analyses.</title>
        <authorList>
            <consortium name="Lawrence Berkeley National Laboratory"/>
            <person name="Van ingen-buijs V.A."/>
            <person name="Van westerhoven A.C."/>
            <person name="Haridas S."/>
            <person name="Skiadas P."/>
            <person name="Martin F."/>
            <person name="Groenewald J.Z."/>
            <person name="Crous P.W."/>
            <person name="Seidl M.F."/>
        </authorList>
    </citation>
    <scope>NUCLEOTIDE SEQUENCE [LARGE SCALE GENOMIC DNA]</scope>
    <source>
        <strain evidence="2 3">CBS 141358</strain>
    </source>
</reference>
<evidence type="ECO:0000313" key="2">
    <source>
        <dbReference type="EMBL" id="KAK7609737.1"/>
    </source>
</evidence>
<proteinExistence type="predicted"/>
<organism evidence="2 3">
    <name type="scientific">Phyllosticta paracitricarpa</name>
    <dbReference type="NCBI Taxonomy" id="2016321"/>
    <lineage>
        <taxon>Eukaryota</taxon>
        <taxon>Fungi</taxon>
        <taxon>Dikarya</taxon>
        <taxon>Ascomycota</taxon>
        <taxon>Pezizomycotina</taxon>
        <taxon>Dothideomycetes</taxon>
        <taxon>Dothideomycetes incertae sedis</taxon>
        <taxon>Botryosphaeriales</taxon>
        <taxon>Phyllostictaceae</taxon>
        <taxon>Phyllosticta</taxon>
    </lineage>
</organism>
<dbReference type="InterPro" id="IPR010730">
    <property type="entry name" value="HET"/>
</dbReference>
<feature type="domain" description="Heterokaryon incompatibility" evidence="1">
    <location>
        <begin position="202"/>
        <end position="353"/>
    </location>
</feature>
<accession>A0ABR1N3E1</accession>
<dbReference type="Pfam" id="PF06985">
    <property type="entry name" value="HET"/>
    <property type="match status" value="1"/>
</dbReference>
<keyword evidence="3" id="KW-1185">Reference proteome</keyword>
<protein>
    <submittedName>
        <fullName evidence="2">Heterokaryon incompatibility protein-domain-containing protein</fullName>
    </submittedName>
</protein>
<dbReference type="EMBL" id="JBBPBF010000021">
    <property type="protein sequence ID" value="KAK7609737.1"/>
    <property type="molecule type" value="Genomic_DNA"/>
</dbReference>
<dbReference type="PANTHER" id="PTHR33112:SF12">
    <property type="entry name" value="HETEROKARYON INCOMPATIBILITY DOMAIN-CONTAINING PROTEIN"/>
    <property type="match status" value="1"/>
</dbReference>
<evidence type="ECO:0000259" key="1">
    <source>
        <dbReference type="Pfam" id="PF06985"/>
    </source>
</evidence>
<sequence>MASKLKKGARQPELCYLCSMIQPTTASDSSKQELIHLGSYERIRKRRDCALCRLVYRFMTTTKSGADFSHQQVVLSPRFGVNELAILCPAQSGSTPLGWIRIVHPNERIPMNERENRQDVKFTLETGQISFEQVRSWLIGCGDEDPLPSGNKKASCSMFKPAPHLHPPGKELLPRRRLSSLSMLLIDCQEDCLIEVLQDVKYVALSYVWGSWGGSEVVQTTKASLLDFDLKGILKSFGEKIPRVVRDSMSFVQGIGLRYLWCDLLCVVSDDPDLRDRQIGMMDTIYGQAFLTIIALSGSHGNMGLPGIRPGSREPVCLSETLTSGVKLLARHVKLTSFYDQSIYSRRGWTFQEELFSRRCLYVTDRQMYFKCSAAHHREDEALFGSMDQDEKHLNSFPAGYSSLTNSGHDFEMYTVLLSEYSRRQLTREQDVLRALRGITSVLEQQWYRCEFWYGIPTKYLINALHWILNDRMQYRFKDRYQSSEGSPEPLPPTWSWAAWKGRISHLPHDFTVGSHLGGFKSLIRGFLFWEDICQCSSPGLARKMFSTEFAARVREILVSISDDGSIQEVIERMRGSELNTHGWSTADPTPRQARLAIEWSKGNPNRLGDWASEIPAIRKSLPRWPFGNMECRDRNDPHNWWPSALPIPSWEEIELSFTDFRVQLLPCHLSTGELNKRTIPLCFVAPMCEFADVDIDGGQLLEHNKSTPRSTLSTSCGSYDCKVDRMRFSKSKDPLDSRSDLSPIPMTALFNVMKDLPSRRPYGVLFDYENDIRARCEGHITFLIYLSSNTINDSDRTVMLLREVRNGYERVALGRINPDFLSFDPDEQVYVRLY</sequence>
<name>A0ABR1N3E1_9PEZI</name>